<dbReference type="FunFam" id="1.10.3720.10:FF:000001">
    <property type="entry name" value="Glycine betaine ABC transporter, permease"/>
    <property type="match status" value="1"/>
</dbReference>
<dbReference type="InterPro" id="IPR051204">
    <property type="entry name" value="ABC_transp_perm/SBD"/>
</dbReference>
<proteinExistence type="inferred from homology"/>
<name>A0A919YQ39_9BACL</name>
<dbReference type="InterPro" id="IPR035906">
    <property type="entry name" value="MetI-like_sf"/>
</dbReference>
<dbReference type="PANTHER" id="PTHR30177:SF4">
    <property type="entry name" value="OSMOPROTECTANT IMPORT PERMEASE PROTEIN OSMW"/>
    <property type="match status" value="1"/>
</dbReference>
<evidence type="ECO:0000256" key="2">
    <source>
        <dbReference type="ARBA" id="ARBA00022448"/>
    </source>
</evidence>
<evidence type="ECO:0000256" key="6">
    <source>
        <dbReference type="RuleBase" id="RU363032"/>
    </source>
</evidence>
<feature type="region of interest" description="Disordered" evidence="7">
    <location>
        <begin position="212"/>
        <end position="237"/>
    </location>
</feature>
<dbReference type="RefSeq" id="WP_213517129.1">
    <property type="nucleotide sequence ID" value="NZ_BOSE01000006.1"/>
</dbReference>
<feature type="transmembrane region" description="Helical" evidence="6">
    <location>
        <begin position="86"/>
        <end position="104"/>
    </location>
</feature>
<gene>
    <name evidence="9" type="ORF">J40TS1_32520</name>
</gene>
<dbReference type="InterPro" id="IPR000515">
    <property type="entry name" value="MetI-like"/>
</dbReference>
<organism evidence="9 10">
    <name type="scientific">Paenibacillus montaniterrae</name>
    <dbReference type="NCBI Taxonomy" id="429341"/>
    <lineage>
        <taxon>Bacteria</taxon>
        <taxon>Bacillati</taxon>
        <taxon>Bacillota</taxon>
        <taxon>Bacilli</taxon>
        <taxon>Bacillales</taxon>
        <taxon>Paenibacillaceae</taxon>
        <taxon>Paenibacillus</taxon>
    </lineage>
</organism>
<evidence type="ECO:0000256" key="5">
    <source>
        <dbReference type="ARBA" id="ARBA00023136"/>
    </source>
</evidence>
<dbReference type="SUPFAM" id="SSF161098">
    <property type="entry name" value="MetI-like"/>
    <property type="match status" value="1"/>
</dbReference>
<keyword evidence="2 6" id="KW-0813">Transport</keyword>
<dbReference type="Pfam" id="PF00528">
    <property type="entry name" value="BPD_transp_1"/>
    <property type="match status" value="1"/>
</dbReference>
<evidence type="ECO:0000259" key="8">
    <source>
        <dbReference type="PROSITE" id="PS50928"/>
    </source>
</evidence>
<dbReference type="CDD" id="cd06261">
    <property type="entry name" value="TM_PBP2"/>
    <property type="match status" value="1"/>
</dbReference>
<evidence type="ECO:0000256" key="4">
    <source>
        <dbReference type="ARBA" id="ARBA00022989"/>
    </source>
</evidence>
<keyword evidence="5 6" id="KW-0472">Membrane</keyword>
<evidence type="ECO:0000256" key="1">
    <source>
        <dbReference type="ARBA" id="ARBA00004141"/>
    </source>
</evidence>
<sequence>MKLETNGVLALLQYMSENATTLLGLTLEHIIMVLLGLALALLVGVPLGVLSAKHERLASVILSAANILQVIPSLALLALLMMFLGLGFKTIVVGLFCYSLLPIIRNTYVGLKEIDPHINEAGKGLGMSNWQLLVKVQLPLSLPFLMAGFRIAAVIAIGVATLAPLIGGDGLGREIYAGLNMRNSLKIYAGAIPAALLAIIADVALGKLQSKLKNKHNKPQPEQKQLPLTEQDKAMTA</sequence>
<dbReference type="Gene3D" id="1.10.3720.10">
    <property type="entry name" value="MetI-like"/>
    <property type="match status" value="1"/>
</dbReference>
<comment type="similarity">
    <text evidence="6">Belongs to the binding-protein-dependent transport system permease family.</text>
</comment>
<accession>A0A919YQ39</accession>
<comment type="caution">
    <text evidence="9">The sequence shown here is derived from an EMBL/GenBank/DDBJ whole genome shotgun (WGS) entry which is preliminary data.</text>
</comment>
<dbReference type="GO" id="GO:0005886">
    <property type="term" value="C:plasma membrane"/>
    <property type="evidence" value="ECO:0007669"/>
    <property type="project" value="UniProtKB-SubCell"/>
</dbReference>
<feature type="domain" description="ABC transmembrane type-1" evidence="8">
    <location>
        <begin position="26"/>
        <end position="209"/>
    </location>
</feature>
<feature type="transmembrane region" description="Helical" evidence="6">
    <location>
        <begin position="30"/>
        <end position="50"/>
    </location>
</feature>
<keyword evidence="4 6" id="KW-1133">Transmembrane helix</keyword>
<dbReference type="Proteomes" id="UP000683139">
    <property type="component" value="Unassembled WGS sequence"/>
</dbReference>
<dbReference type="GO" id="GO:0055085">
    <property type="term" value="P:transmembrane transport"/>
    <property type="evidence" value="ECO:0007669"/>
    <property type="project" value="InterPro"/>
</dbReference>
<feature type="transmembrane region" description="Helical" evidence="6">
    <location>
        <begin position="144"/>
        <end position="167"/>
    </location>
</feature>
<evidence type="ECO:0000313" key="10">
    <source>
        <dbReference type="Proteomes" id="UP000683139"/>
    </source>
</evidence>
<dbReference type="GO" id="GO:0031460">
    <property type="term" value="P:glycine betaine transport"/>
    <property type="evidence" value="ECO:0007669"/>
    <property type="project" value="TreeGrafter"/>
</dbReference>
<dbReference type="PROSITE" id="PS50928">
    <property type="entry name" value="ABC_TM1"/>
    <property type="match status" value="1"/>
</dbReference>
<evidence type="ECO:0000313" key="9">
    <source>
        <dbReference type="EMBL" id="GIP17610.1"/>
    </source>
</evidence>
<comment type="subcellular location">
    <subcellularLocation>
        <location evidence="6">Cell membrane</location>
        <topology evidence="6">Multi-pass membrane protein</topology>
    </subcellularLocation>
    <subcellularLocation>
        <location evidence="1">Membrane</location>
        <topology evidence="1">Multi-pass membrane protein</topology>
    </subcellularLocation>
</comment>
<keyword evidence="3 6" id="KW-0812">Transmembrane</keyword>
<protein>
    <submittedName>
        <fullName evidence="9">Amino acid ABC transporter permease</fullName>
    </submittedName>
</protein>
<dbReference type="AlphaFoldDB" id="A0A919YQ39"/>
<evidence type="ECO:0000256" key="7">
    <source>
        <dbReference type="SAM" id="MobiDB-lite"/>
    </source>
</evidence>
<dbReference type="EMBL" id="BOSE01000006">
    <property type="protein sequence ID" value="GIP17610.1"/>
    <property type="molecule type" value="Genomic_DNA"/>
</dbReference>
<feature type="transmembrane region" description="Helical" evidence="6">
    <location>
        <begin position="187"/>
        <end position="205"/>
    </location>
</feature>
<reference evidence="9" key="1">
    <citation type="submission" date="2021-03" db="EMBL/GenBank/DDBJ databases">
        <title>Antimicrobial resistance genes in bacteria isolated from Japanese honey, and their potential for conferring macrolide and lincosamide resistance in the American foulbrood pathogen Paenibacillus larvae.</title>
        <authorList>
            <person name="Okamoto M."/>
            <person name="Kumagai M."/>
            <person name="Kanamori H."/>
            <person name="Takamatsu D."/>
        </authorList>
    </citation>
    <scope>NUCLEOTIDE SEQUENCE</scope>
    <source>
        <strain evidence="9">J40TS1</strain>
    </source>
</reference>
<feature type="transmembrane region" description="Helical" evidence="6">
    <location>
        <begin position="57"/>
        <end position="80"/>
    </location>
</feature>
<keyword evidence="10" id="KW-1185">Reference proteome</keyword>
<evidence type="ECO:0000256" key="3">
    <source>
        <dbReference type="ARBA" id="ARBA00022692"/>
    </source>
</evidence>
<dbReference type="PANTHER" id="PTHR30177">
    <property type="entry name" value="GLYCINE BETAINE/L-PROLINE TRANSPORT SYSTEM PERMEASE PROTEIN PROW"/>
    <property type="match status" value="1"/>
</dbReference>